<organism evidence="2 3">
    <name type="scientific">Cladonia borealis</name>
    <dbReference type="NCBI Taxonomy" id="184061"/>
    <lineage>
        <taxon>Eukaryota</taxon>
        <taxon>Fungi</taxon>
        <taxon>Dikarya</taxon>
        <taxon>Ascomycota</taxon>
        <taxon>Pezizomycotina</taxon>
        <taxon>Lecanoromycetes</taxon>
        <taxon>OSLEUM clade</taxon>
        <taxon>Lecanoromycetidae</taxon>
        <taxon>Lecanorales</taxon>
        <taxon>Lecanorineae</taxon>
        <taxon>Cladoniaceae</taxon>
        <taxon>Cladonia</taxon>
    </lineage>
</organism>
<reference evidence="2" key="1">
    <citation type="submission" date="2023-03" db="EMBL/GenBank/DDBJ databases">
        <title>Complete genome of Cladonia borealis.</title>
        <authorList>
            <person name="Park H."/>
        </authorList>
    </citation>
    <scope>NUCLEOTIDE SEQUENCE</scope>
    <source>
        <strain evidence="2">ANT050790</strain>
    </source>
</reference>
<name>A0AA39R9D3_9LECA</name>
<feature type="transmembrane region" description="Helical" evidence="1">
    <location>
        <begin position="117"/>
        <end position="140"/>
    </location>
</feature>
<comment type="caution">
    <text evidence="2">The sequence shown here is derived from an EMBL/GenBank/DDBJ whole genome shotgun (WGS) entry which is preliminary data.</text>
</comment>
<dbReference type="PROSITE" id="PS51257">
    <property type="entry name" value="PROKAR_LIPOPROTEIN"/>
    <property type="match status" value="1"/>
</dbReference>
<feature type="transmembrane region" description="Helical" evidence="1">
    <location>
        <begin position="7"/>
        <end position="31"/>
    </location>
</feature>
<gene>
    <name evidence="2" type="ORF">JMJ35_000462</name>
</gene>
<keyword evidence="1" id="KW-1133">Transmembrane helix</keyword>
<dbReference type="Gene3D" id="1.20.140.150">
    <property type="match status" value="1"/>
</dbReference>
<feature type="transmembrane region" description="Helical" evidence="1">
    <location>
        <begin position="82"/>
        <end position="105"/>
    </location>
</feature>
<protein>
    <submittedName>
        <fullName evidence="2">Uncharacterized protein</fullName>
    </submittedName>
</protein>
<dbReference type="Proteomes" id="UP001166286">
    <property type="component" value="Unassembled WGS sequence"/>
</dbReference>
<proteinExistence type="predicted"/>
<accession>A0AA39R9D3</accession>
<evidence type="ECO:0000313" key="2">
    <source>
        <dbReference type="EMBL" id="KAK0517307.1"/>
    </source>
</evidence>
<dbReference type="EMBL" id="JAFEKC020000001">
    <property type="protein sequence ID" value="KAK0517307.1"/>
    <property type="molecule type" value="Genomic_DNA"/>
</dbReference>
<sequence length="198" mass="22439">MTRKFVYGGALVAFLASCALTLTAIIIPRWISWDEETPSGERIHYTYGLHRRCSSLTKTCEYFPKEQDCHGDRYFCSMWRSVGFLMSFAIVIEGMNLIVYIIILAGGKQKRESGWKFLAGLHMIVAALQVAAMAIIAYLYDNDDRFFPGWELDSSWINCTISWSVQFLLACGICAAAIWLPIEGGYELIPNDEFGEME</sequence>
<keyword evidence="1" id="KW-0812">Transmembrane</keyword>
<keyword evidence="3" id="KW-1185">Reference proteome</keyword>
<feature type="transmembrane region" description="Helical" evidence="1">
    <location>
        <begin position="160"/>
        <end position="180"/>
    </location>
</feature>
<evidence type="ECO:0000313" key="3">
    <source>
        <dbReference type="Proteomes" id="UP001166286"/>
    </source>
</evidence>
<keyword evidence="1" id="KW-0472">Membrane</keyword>
<evidence type="ECO:0000256" key="1">
    <source>
        <dbReference type="SAM" id="Phobius"/>
    </source>
</evidence>
<dbReference type="AlphaFoldDB" id="A0AA39R9D3"/>